<evidence type="ECO:0000256" key="7">
    <source>
        <dbReference type="ARBA" id="ARBA00023159"/>
    </source>
</evidence>
<dbReference type="GO" id="GO:0003677">
    <property type="term" value="F:DNA binding"/>
    <property type="evidence" value="ECO:0007669"/>
    <property type="project" value="UniProtKB-KW"/>
</dbReference>
<dbReference type="SUPFAM" id="SSF52172">
    <property type="entry name" value="CheY-like"/>
    <property type="match status" value="1"/>
</dbReference>
<evidence type="ECO:0000256" key="5">
    <source>
        <dbReference type="ARBA" id="ARBA00023015"/>
    </source>
</evidence>
<evidence type="ECO:0000313" key="11">
    <source>
        <dbReference type="EMBL" id="TXL65041.1"/>
    </source>
</evidence>
<comment type="subcellular location">
    <subcellularLocation>
        <location evidence="1">Cytoplasm</location>
    </subcellularLocation>
</comment>
<evidence type="ECO:0000256" key="6">
    <source>
        <dbReference type="ARBA" id="ARBA00023125"/>
    </source>
</evidence>
<dbReference type="PIRSF" id="PIRSF006171">
    <property type="entry name" value="RR_citrat_malat"/>
    <property type="match status" value="1"/>
</dbReference>
<accession>A0A5C8NV42</accession>
<dbReference type="OrthoDB" id="9759232at2"/>
<keyword evidence="6" id="KW-0238">DNA-binding</keyword>
<dbReference type="InterPro" id="IPR024187">
    <property type="entry name" value="Sig_transdc_resp-reg_cit/mal"/>
</dbReference>
<dbReference type="InterPro" id="IPR001789">
    <property type="entry name" value="Sig_transdc_resp-reg_receiver"/>
</dbReference>
<dbReference type="AlphaFoldDB" id="A0A5C8NV42"/>
<proteinExistence type="predicted"/>
<evidence type="ECO:0000256" key="1">
    <source>
        <dbReference type="ARBA" id="ARBA00004496"/>
    </source>
</evidence>
<name>A0A5C8NV42_9BACI</name>
<dbReference type="Gene3D" id="3.40.50.2300">
    <property type="match status" value="1"/>
</dbReference>
<dbReference type="InterPro" id="IPR048714">
    <property type="entry name" value="DpiA-like_HTH"/>
</dbReference>
<keyword evidence="7" id="KW-0010">Activator</keyword>
<feature type="domain" description="Response regulatory" evidence="10">
    <location>
        <begin position="3"/>
        <end position="119"/>
    </location>
</feature>
<evidence type="ECO:0000256" key="4">
    <source>
        <dbReference type="ARBA" id="ARBA00023012"/>
    </source>
</evidence>
<dbReference type="InterPro" id="IPR051271">
    <property type="entry name" value="2C-system_Tx_regulators"/>
</dbReference>
<organism evidence="11 12">
    <name type="scientific">Cerasibacillus terrae</name>
    <dbReference type="NCBI Taxonomy" id="2498845"/>
    <lineage>
        <taxon>Bacteria</taxon>
        <taxon>Bacillati</taxon>
        <taxon>Bacillota</taxon>
        <taxon>Bacilli</taxon>
        <taxon>Bacillales</taxon>
        <taxon>Bacillaceae</taxon>
        <taxon>Cerasibacillus</taxon>
    </lineage>
</organism>
<keyword evidence="3 9" id="KW-0597">Phosphoprotein</keyword>
<evidence type="ECO:0000256" key="9">
    <source>
        <dbReference type="PROSITE-ProRule" id="PRU00169"/>
    </source>
</evidence>
<evidence type="ECO:0000256" key="3">
    <source>
        <dbReference type="ARBA" id="ARBA00022553"/>
    </source>
</evidence>
<dbReference type="RefSeq" id="WP_147666815.1">
    <property type="nucleotide sequence ID" value="NZ_VDUW01000004.1"/>
</dbReference>
<dbReference type="InterPro" id="IPR011006">
    <property type="entry name" value="CheY-like_superfamily"/>
</dbReference>
<reference evidence="11 12" key="1">
    <citation type="submission" date="2019-06" db="EMBL/GenBank/DDBJ databases">
        <title>Cerasibacillus sp. nov., isolated from maize field.</title>
        <authorList>
            <person name="Lin S.-Y."/>
            <person name="Tsai C.-F."/>
            <person name="Young C.-C."/>
        </authorList>
    </citation>
    <scope>NUCLEOTIDE SEQUENCE [LARGE SCALE GENOMIC DNA]</scope>
    <source>
        <strain evidence="11 12">CC-CFT480</strain>
    </source>
</reference>
<dbReference type="GO" id="GO:0005737">
    <property type="term" value="C:cytoplasm"/>
    <property type="evidence" value="ECO:0007669"/>
    <property type="project" value="UniProtKB-SubCell"/>
</dbReference>
<dbReference type="Pfam" id="PF00072">
    <property type="entry name" value="Response_reg"/>
    <property type="match status" value="1"/>
</dbReference>
<keyword evidence="12" id="KW-1185">Reference proteome</keyword>
<evidence type="ECO:0000259" key="10">
    <source>
        <dbReference type="PROSITE" id="PS50110"/>
    </source>
</evidence>
<evidence type="ECO:0000256" key="8">
    <source>
        <dbReference type="ARBA" id="ARBA00023163"/>
    </source>
</evidence>
<dbReference type="PANTHER" id="PTHR45526:SF6">
    <property type="entry name" value="TRANSCRIPTIONAL REGULATORY PROTEIN CITT"/>
    <property type="match status" value="1"/>
</dbReference>
<dbReference type="SMART" id="SM00448">
    <property type="entry name" value="REC"/>
    <property type="match status" value="1"/>
</dbReference>
<comment type="caution">
    <text evidence="11">The sequence shown here is derived from an EMBL/GenBank/DDBJ whole genome shotgun (WGS) entry which is preliminary data.</text>
</comment>
<dbReference type="EMBL" id="VDUW01000004">
    <property type="protein sequence ID" value="TXL65041.1"/>
    <property type="molecule type" value="Genomic_DNA"/>
</dbReference>
<protein>
    <submittedName>
        <fullName evidence="11">Response regulator</fullName>
    </submittedName>
</protein>
<evidence type="ECO:0000256" key="2">
    <source>
        <dbReference type="ARBA" id="ARBA00022490"/>
    </source>
</evidence>
<dbReference type="PROSITE" id="PS50110">
    <property type="entry name" value="RESPONSE_REGULATORY"/>
    <property type="match status" value="1"/>
</dbReference>
<dbReference type="GO" id="GO:0003700">
    <property type="term" value="F:DNA-binding transcription factor activity"/>
    <property type="evidence" value="ECO:0007669"/>
    <property type="project" value="InterPro"/>
</dbReference>
<evidence type="ECO:0000313" key="12">
    <source>
        <dbReference type="Proteomes" id="UP000321574"/>
    </source>
</evidence>
<keyword evidence="8" id="KW-0804">Transcription</keyword>
<dbReference type="GO" id="GO:0000156">
    <property type="term" value="F:phosphorelay response regulator activity"/>
    <property type="evidence" value="ECO:0007669"/>
    <property type="project" value="TreeGrafter"/>
</dbReference>
<keyword evidence="4" id="KW-0902">Two-component regulatory system</keyword>
<keyword evidence="2" id="KW-0963">Cytoplasm</keyword>
<dbReference type="Pfam" id="PF20714">
    <property type="entry name" value="HTH_64"/>
    <property type="match status" value="1"/>
</dbReference>
<keyword evidence="5" id="KW-0805">Transcription regulation</keyword>
<gene>
    <name evidence="11" type="ORF">FHP05_07845</name>
</gene>
<feature type="modified residue" description="4-aspartylphosphate" evidence="9">
    <location>
        <position position="54"/>
    </location>
</feature>
<dbReference type="PANTHER" id="PTHR45526">
    <property type="entry name" value="TRANSCRIPTIONAL REGULATORY PROTEIN DPIA"/>
    <property type="match status" value="1"/>
</dbReference>
<dbReference type="Proteomes" id="UP000321574">
    <property type="component" value="Unassembled WGS sequence"/>
</dbReference>
<sequence>MVQILIVEDDYRIANIHEKFLEEVQDIHVIGKALNGKEALDIFSKKTVDLILLDLYLPDMQGIELITAFKKVNSDIDIIVISAAVEKDMIKDALRSGVYYFMIKPAKKDKFIQVIHQYIEMKKQFDLIPVIEQSFLDMYFGLSNVKTEWNVENTPKGIDPLTLKKVKEMIQQMKRGITAEEMGDKVGVSRTTARRYLEYLISKKEIFADLEYGEVGRPERKYFVIH</sequence>